<dbReference type="OrthoDB" id="282709at2"/>
<dbReference type="Pfam" id="PF10003">
    <property type="entry name" value="DUF2244"/>
    <property type="match status" value="1"/>
</dbReference>
<proteinExistence type="predicted"/>
<protein>
    <submittedName>
        <fullName evidence="2">Integral membrane protein DUF2244</fullName>
    </submittedName>
</protein>
<dbReference type="EMBL" id="QNRR01000001">
    <property type="protein sequence ID" value="RBP47366.1"/>
    <property type="molecule type" value="Genomic_DNA"/>
</dbReference>
<organism evidence="2 3">
    <name type="scientific">Roseimicrobium gellanilyticum</name>
    <dbReference type="NCBI Taxonomy" id="748857"/>
    <lineage>
        <taxon>Bacteria</taxon>
        <taxon>Pseudomonadati</taxon>
        <taxon>Verrucomicrobiota</taxon>
        <taxon>Verrucomicrobiia</taxon>
        <taxon>Verrucomicrobiales</taxon>
        <taxon>Verrucomicrobiaceae</taxon>
        <taxon>Roseimicrobium</taxon>
    </lineage>
</organism>
<sequence length="451" mass="50126">MSVELIPRWQRRLFAWFINRQVRRASARTHCPVCRAAAPTIQLHPDLLWEAVVECPQCGHVASLPSFLSPLPKSEEEQFAELEEVVPQPPGTQIRAEDTGSGRRWQIPAKGGWNVLIGFSLVWLAFLVFMCFGFVSQSEPGNAIFFGCAFGAAGLGMLYFGLMASRAYHVIEVTPSELVHTRHFLGHAKRKSLVRDSIQTVKLVVFYEQNYKPIHGIEIVAGRRKIRFGSLLTPKEKAWLCQDLRRVLGLKQPLADTLAVPSRDADETGGGKLVMEHGPGHAVVQAQSRALSNTLLGVGTAFVCISSIMLWGGGSMWMPWEEGALVFFLLFNGFILFWCTGVSTFLLIGLATLTFGWRLRRTTKMLHADRTSLTLISTCDRRVIKHVWNVADVARMAVEAGAKVNGVPVYHGVIVLRERAVTFGAGSDHPMLRQAIRLLAETMGRQEAVRQ</sequence>
<comment type="caution">
    <text evidence="2">The sequence shown here is derived from an EMBL/GenBank/DDBJ whole genome shotgun (WGS) entry which is preliminary data.</text>
</comment>
<feature type="transmembrane region" description="Helical" evidence="1">
    <location>
        <begin position="141"/>
        <end position="162"/>
    </location>
</feature>
<dbReference type="RefSeq" id="WP_113956306.1">
    <property type="nucleotide sequence ID" value="NZ_QNRR01000001.1"/>
</dbReference>
<dbReference type="AlphaFoldDB" id="A0A366HSW2"/>
<keyword evidence="1" id="KW-1133">Transmembrane helix</keyword>
<evidence type="ECO:0000313" key="3">
    <source>
        <dbReference type="Proteomes" id="UP000253426"/>
    </source>
</evidence>
<feature type="transmembrane region" description="Helical" evidence="1">
    <location>
        <begin position="324"/>
        <end position="357"/>
    </location>
</feature>
<keyword evidence="1" id="KW-0812">Transmembrane</keyword>
<reference evidence="2 3" key="1">
    <citation type="submission" date="2018-06" db="EMBL/GenBank/DDBJ databases">
        <title>Genomic Encyclopedia of Type Strains, Phase IV (KMG-IV): sequencing the most valuable type-strain genomes for metagenomic binning, comparative biology and taxonomic classification.</title>
        <authorList>
            <person name="Goeker M."/>
        </authorList>
    </citation>
    <scope>NUCLEOTIDE SEQUENCE [LARGE SCALE GENOMIC DNA]</scope>
    <source>
        <strain evidence="2 3">DSM 25532</strain>
    </source>
</reference>
<evidence type="ECO:0000256" key="1">
    <source>
        <dbReference type="SAM" id="Phobius"/>
    </source>
</evidence>
<accession>A0A366HSW2</accession>
<feature type="transmembrane region" description="Helical" evidence="1">
    <location>
        <begin position="113"/>
        <end position="135"/>
    </location>
</feature>
<keyword evidence="3" id="KW-1185">Reference proteome</keyword>
<evidence type="ECO:0000313" key="2">
    <source>
        <dbReference type="EMBL" id="RBP47366.1"/>
    </source>
</evidence>
<gene>
    <name evidence="2" type="ORF">DES53_101163</name>
</gene>
<name>A0A366HSW2_9BACT</name>
<dbReference type="InterPro" id="IPR019253">
    <property type="entry name" value="DUF2244_TM"/>
</dbReference>
<keyword evidence="1" id="KW-0472">Membrane</keyword>
<feature type="transmembrane region" description="Helical" evidence="1">
    <location>
        <begin position="295"/>
        <end position="318"/>
    </location>
</feature>
<dbReference type="Proteomes" id="UP000253426">
    <property type="component" value="Unassembled WGS sequence"/>
</dbReference>